<evidence type="ECO:0000256" key="6">
    <source>
        <dbReference type="SAM" id="MobiDB-lite"/>
    </source>
</evidence>
<comment type="subcellular location">
    <subcellularLocation>
        <location evidence="1">Nucleus</location>
    </subcellularLocation>
</comment>
<name>A0A401GP26_9APHY</name>
<feature type="compositionally biased region" description="Basic and acidic residues" evidence="6">
    <location>
        <begin position="261"/>
        <end position="280"/>
    </location>
</feature>
<dbReference type="Pfam" id="PF01138">
    <property type="entry name" value="RNase_PH"/>
    <property type="match status" value="1"/>
</dbReference>
<dbReference type="InParanoid" id="A0A401GP26"/>
<sequence>MSSTILQTKSARTAPTRLDGRKTDDLRPLTITYEGLARSDGSARFGFGPALTLASLSGPIEVRAALENPTQATLDVHVRPLAGIPGTDARALASTLKLLLTPSLFLNQCPRTLVQVVVQALCDRPGGAKGWGSVLVASAVNSASLALLSAGSVPMRGVVCAIAVGRVVLPGAAAGSGVLVLDPSDEELPRLTGGGCFAFLFSSALPSAIQAEEDAPPCELLWTDYKCQNGFGEDELFRARQIASGGAKAVWRAMKESVARMDTTMHSHSSKSGEEHRGNAMDEGGGESAEESEVDDDKMEIS</sequence>
<feature type="compositionally biased region" description="Acidic residues" evidence="6">
    <location>
        <begin position="284"/>
        <end position="302"/>
    </location>
</feature>
<dbReference type="EMBL" id="BFAD01000005">
    <property type="protein sequence ID" value="GBE83899.1"/>
    <property type="molecule type" value="Genomic_DNA"/>
</dbReference>
<dbReference type="SUPFAM" id="SSF55666">
    <property type="entry name" value="Ribonuclease PH domain 2-like"/>
    <property type="match status" value="1"/>
</dbReference>
<evidence type="ECO:0000256" key="4">
    <source>
        <dbReference type="ARBA" id="ARBA00022835"/>
    </source>
</evidence>
<feature type="region of interest" description="Disordered" evidence="6">
    <location>
        <begin position="1"/>
        <end position="23"/>
    </location>
</feature>
<comment type="similarity">
    <text evidence="2">Belongs to the RNase PH family.</text>
</comment>
<dbReference type="SUPFAM" id="SSF54211">
    <property type="entry name" value="Ribosomal protein S5 domain 2-like"/>
    <property type="match status" value="1"/>
</dbReference>
<dbReference type="InterPro" id="IPR027408">
    <property type="entry name" value="PNPase/RNase_PH_dom_sf"/>
</dbReference>
<dbReference type="AlphaFoldDB" id="A0A401GP26"/>
<gene>
    <name evidence="8" type="ORF">SCP_0509580</name>
</gene>
<reference evidence="8 9" key="1">
    <citation type="journal article" date="2018" name="Sci. Rep.">
        <title>Genome sequence of the cauliflower mushroom Sparassis crispa (Hanabiratake) and its association with beneficial usage.</title>
        <authorList>
            <person name="Kiyama R."/>
            <person name="Furutani Y."/>
            <person name="Kawaguchi K."/>
            <person name="Nakanishi T."/>
        </authorList>
    </citation>
    <scope>NUCLEOTIDE SEQUENCE [LARGE SCALE GENOMIC DNA]</scope>
</reference>
<dbReference type="InterPro" id="IPR001247">
    <property type="entry name" value="ExoRNase_PH_dom1"/>
</dbReference>
<dbReference type="InterPro" id="IPR020568">
    <property type="entry name" value="Ribosomal_Su5_D2-typ_SF"/>
</dbReference>
<feature type="domain" description="Exoribonuclease phosphorolytic" evidence="7">
    <location>
        <begin position="26"/>
        <end position="151"/>
    </location>
</feature>
<organism evidence="8 9">
    <name type="scientific">Sparassis crispa</name>
    <dbReference type="NCBI Taxonomy" id="139825"/>
    <lineage>
        <taxon>Eukaryota</taxon>
        <taxon>Fungi</taxon>
        <taxon>Dikarya</taxon>
        <taxon>Basidiomycota</taxon>
        <taxon>Agaricomycotina</taxon>
        <taxon>Agaricomycetes</taxon>
        <taxon>Polyporales</taxon>
        <taxon>Sparassidaceae</taxon>
        <taxon>Sparassis</taxon>
    </lineage>
</organism>
<dbReference type="GO" id="GO:0005730">
    <property type="term" value="C:nucleolus"/>
    <property type="evidence" value="ECO:0007669"/>
    <property type="project" value="TreeGrafter"/>
</dbReference>
<proteinExistence type="inferred from homology"/>
<dbReference type="GO" id="GO:0003723">
    <property type="term" value="F:RNA binding"/>
    <property type="evidence" value="ECO:0007669"/>
    <property type="project" value="TreeGrafter"/>
</dbReference>
<evidence type="ECO:0000256" key="1">
    <source>
        <dbReference type="ARBA" id="ARBA00004123"/>
    </source>
</evidence>
<keyword evidence="9" id="KW-1185">Reference proteome</keyword>
<keyword evidence="4" id="KW-0271">Exosome</keyword>
<dbReference type="OrthoDB" id="27298at2759"/>
<dbReference type="PANTHER" id="PTHR11953:SF1">
    <property type="entry name" value="EXOSOME COMPLEX COMPONENT RRP46"/>
    <property type="match status" value="1"/>
</dbReference>
<dbReference type="Proteomes" id="UP000287166">
    <property type="component" value="Unassembled WGS sequence"/>
</dbReference>
<dbReference type="PANTHER" id="PTHR11953">
    <property type="entry name" value="EXOSOME COMPLEX COMPONENT"/>
    <property type="match status" value="1"/>
</dbReference>
<dbReference type="RefSeq" id="XP_027614812.1">
    <property type="nucleotide sequence ID" value="XM_027759011.1"/>
</dbReference>
<evidence type="ECO:0000256" key="2">
    <source>
        <dbReference type="ARBA" id="ARBA00006678"/>
    </source>
</evidence>
<dbReference type="InterPro" id="IPR036345">
    <property type="entry name" value="ExoRNase_PH_dom2_sf"/>
</dbReference>
<protein>
    <recommendedName>
        <fullName evidence="7">Exoribonuclease phosphorolytic domain-containing protein</fullName>
    </recommendedName>
</protein>
<evidence type="ECO:0000256" key="5">
    <source>
        <dbReference type="ARBA" id="ARBA00023242"/>
    </source>
</evidence>
<evidence type="ECO:0000259" key="7">
    <source>
        <dbReference type="Pfam" id="PF01138"/>
    </source>
</evidence>
<dbReference type="GO" id="GO:0034475">
    <property type="term" value="P:U4 snRNA 3'-end processing"/>
    <property type="evidence" value="ECO:0007669"/>
    <property type="project" value="TreeGrafter"/>
</dbReference>
<dbReference type="GO" id="GO:0000176">
    <property type="term" value="C:nuclear exosome (RNase complex)"/>
    <property type="evidence" value="ECO:0007669"/>
    <property type="project" value="TreeGrafter"/>
</dbReference>
<dbReference type="GO" id="GO:0000177">
    <property type="term" value="C:cytoplasmic exosome (RNase complex)"/>
    <property type="evidence" value="ECO:0007669"/>
    <property type="project" value="TreeGrafter"/>
</dbReference>
<evidence type="ECO:0000313" key="9">
    <source>
        <dbReference type="Proteomes" id="UP000287166"/>
    </source>
</evidence>
<comment type="caution">
    <text evidence="8">The sequence shown here is derived from an EMBL/GenBank/DDBJ whole genome shotgun (WGS) entry which is preliminary data.</text>
</comment>
<dbReference type="GO" id="GO:0071051">
    <property type="term" value="P:poly(A)-dependent snoRNA 3'-end processing"/>
    <property type="evidence" value="ECO:0007669"/>
    <property type="project" value="TreeGrafter"/>
</dbReference>
<evidence type="ECO:0000256" key="3">
    <source>
        <dbReference type="ARBA" id="ARBA00022552"/>
    </source>
</evidence>
<keyword evidence="5" id="KW-0539">Nucleus</keyword>
<feature type="region of interest" description="Disordered" evidence="6">
    <location>
        <begin position="261"/>
        <end position="302"/>
    </location>
</feature>
<dbReference type="InterPro" id="IPR050080">
    <property type="entry name" value="RNase_PH"/>
</dbReference>
<dbReference type="STRING" id="139825.A0A401GP26"/>
<accession>A0A401GP26</accession>
<dbReference type="Gene3D" id="3.30.230.70">
    <property type="entry name" value="GHMP Kinase, N-terminal domain"/>
    <property type="match status" value="1"/>
</dbReference>
<dbReference type="GO" id="GO:0016075">
    <property type="term" value="P:rRNA catabolic process"/>
    <property type="evidence" value="ECO:0007669"/>
    <property type="project" value="TreeGrafter"/>
</dbReference>
<dbReference type="GeneID" id="38780816"/>
<evidence type="ECO:0000313" key="8">
    <source>
        <dbReference type="EMBL" id="GBE83899.1"/>
    </source>
</evidence>
<feature type="compositionally biased region" description="Polar residues" evidence="6">
    <location>
        <begin position="1"/>
        <end position="13"/>
    </location>
</feature>
<keyword evidence="3" id="KW-0698">rRNA processing</keyword>
<dbReference type="GO" id="GO:0006364">
    <property type="term" value="P:rRNA processing"/>
    <property type="evidence" value="ECO:0007669"/>
    <property type="project" value="UniProtKB-KW"/>
</dbReference>
<dbReference type="GO" id="GO:0071028">
    <property type="term" value="P:nuclear mRNA surveillance"/>
    <property type="evidence" value="ECO:0007669"/>
    <property type="project" value="TreeGrafter"/>
</dbReference>